<name>A0A1I6YL93_9FLAO</name>
<organism evidence="4 5">
    <name type="scientific">Lishizhenia tianjinensis</name>
    <dbReference type="NCBI Taxonomy" id="477690"/>
    <lineage>
        <taxon>Bacteria</taxon>
        <taxon>Pseudomonadati</taxon>
        <taxon>Bacteroidota</taxon>
        <taxon>Flavobacteriia</taxon>
        <taxon>Flavobacteriales</taxon>
        <taxon>Crocinitomicaceae</taxon>
        <taxon>Lishizhenia</taxon>
    </lineage>
</organism>
<dbReference type="PANTHER" id="PTHR34220">
    <property type="entry name" value="SENSOR HISTIDINE KINASE YPDA"/>
    <property type="match status" value="1"/>
</dbReference>
<dbReference type="InterPro" id="IPR036322">
    <property type="entry name" value="WD40_repeat_dom_sf"/>
</dbReference>
<keyword evidence="4" id="KW-0418">Kinase</keyword>
<feature type="signal peptide" evidence="2">
    <location>
        <begin position="1"/>
        <end position="32"/>
    </location>
</feature>
<feature type="domain" description="Signal transduction histidine kinase internal region" evidence="3">
    <location>
        <begin position="758"/>
        <end position="834"/>
    </location>
</feature>
<evidence type="ECO:0000259" key="3">
    <source>
        <dbReference type="Pfam" id="PF06580"/>
    </source>
</evidence>
<keyword evidence="1" id="KW-0472">Membrane</keyword>
<evidence type="ECO:0000256" key="1">
    <source>
        <dbReference type="SAM" id="Phobius"/>
    </source>
</evidence>
<dbReference type="InterPro" id="IPR050640">
    <property type="entry name" value="Bact_2-comp_sensor_kinase"/>
</dbReference>
<dbReference type="RefSeq" id="WP_090247052.1">
    <property type="nucleotide sequence ID" value="NZ_FPAS01000001.1"/>
</dbReference>
<dbReference type="STRING" id="477690.SAMN05216474_0992"/>
<feature type="transmembrane region" description="Helical" evidence="1">
    <location>
        <begin position="713"/>
        <end position="735"/>
    </location>
</feature>
<dbReference type="Proteomes" id="UP000236454">
    <property type="component" value="Unassembled WGS sequence"/>
</dbReference>
<dbReference type="InterPro" id="IPR011047">
    <property type="entry name" value="Quinoprotein_ADH-like_sf"/>
</dbReference>
<evidence type="ECO:0000313" key="4">
    <source>
        <dbReference type="EMBL" id="SFT51256.1"/>
    </source>
</evidence>
<proteinExistence type="predicted"/>
<dbReference type="SUPFAM" id="SSF63829">
    <property type="entry name" value="Calcium-dependent phosphotriesterase"/>
    <property type="match status" value="1"/>
</dbReference>
<dbReference type="Gene3D" id="2.130.10.10">
    <property type="entry name" value="YVTN repeat-like/Quinoprotein amine dehydrogenase"/>
    <property type="match status" value="2"/>
</dbReference>
<dbReference type="PANTHER" id="PTHR34220:SF7">
    <property type="entry name" value="SENSOR HISTIDINE KINASE YPDA"/>
    <property type="match status" value="1"/>
</dbReference>
<dbReference type="EMBL" id="FPAS01000001">
    <property type="protein sequence ID" value="SFT51256.1"/>
    <property type="molecule type" value="Genomic_DNA"/>
</dbReference>
<accession>A0A1I6YL93</accession>
<sequence length="954" mass="111153">MKKFNPISFPSVITLVLLMMCLPLLSSGQANFAQATYKINEQCGLKSTEAYHVMKDSKNNLWICSDMGLVRYDGFNATSFTTKNGLPSNVVFQSYEDPFGRIWALSIRKELYYIENDSIHPYIYNSLLDTLLDNDEYLFKRILIDKDSTVYFSNAFNGTFSIDKNGNYQVYSESISKFEIIEIDGKFLLSCWNKKGLVNFNIQSKNNYTHNIIDSLSLNLPSDISNLNIDPELNTLEGLILIGGKVISLPSTTILATNVTALEKIPYTTEYWISKNNYTYRAEFSNNKLIPILNSDINQNLYVSSIYADKDGNTWFSTLEEGIIYLPEYKVHHLSNASGNKIEDEVLDFCINKDQIILSFKNHILDVNSNQRYPSDHSKLVFKNNHLFISNLWRIDNHFELEKYPKNTQFVNHARDIYVDGNEFFATTSYIHRTNTVNLEYDTVLFRRDLIRFISQVARYRNELYCSSKNKLYKVINDSVELIYDFSNKEITDLLVYQDRLLISTKNFGIYQYDGRQTKHFLNKKNGLNNENVNVMAKSANNRYLYIGCFKGLEIYDHFTSKCISISKNQGLTDLKVNKLEEAEGILYIATEKGFYKISYHDIRNLSKINSSNEIHPEVTNLRVDTENYKNLISLPTDAQVLSISFQIKDLKNWFNKRYQYQINEGEWINILSPEIVLTNPQKRLKINLRYYMSNNTWSDSVVLIEGSIREPFYTSVWFFVILLFFLAFAVFLVMKGINSNKIRKLEKENEMLSYQQRMQNARMKPHFIFNVLNSIYSFILFNENKNAANYLLKFSALMRSVLENSSDEKVKISDEVKLLENYLELENLRHDNSFQYDIKIHNTDKFLEIPSLMIQPFVENAIVHGLNHDDKNSRIQVDIEKINDQIIEVKIFNTGKISAEIAEKLHQSTEKNAVGITRSRLKNYNNLNTYEQYKMEIENVYNGTLIKLFIPIL</sequence>
<evidence type="ECO:0000256" key="2">
    <source>
        <dbReference type="SAM" id="SignalP"/>
    </source>
</evidence>
<keyword evidence="4" id="KW-0808">Transferase</keyword>
<feature type="chain" id="PRO_5014725164" evidence="2">
    <location>
        <begin position="33"/>
        <end position="954"/>
    </location>
</feature>
<dbReference type="Pfam" id="PF06580">
    <property type="entry name" value="His_kinase"/>
    <property type="match status" value="1"/>
</dbReference>
<keyword evidence="1" id="KW-1133">Transmembrane helix</keyword>
<evidence type="ECO:0000313" key="5">
    <source>
        <dbReference type="Proteomes" id="UP000236454"/>
    </source>
</evidence>
<dbReference type="InterPro" id="IPR010559">
    <property type="entry name" value="Sig_transdc_His_kin_internal"/>
</dbReference>
<dbReference type="SUPFAM" id="SSF50998">
    <property type="entry name" value="Quinoprotein alcohol dehydrogenase-like"/>
    <property type="match status" value="1"/>
</dbReference>
<dbReference type="GO" id="GO:0016020">
    <property type="term" value="C:membrane"/>
    <property type="evidence" value="ECO:0007669"/>
    <property type="project" value="InterPro"/>
</dbReference>
<reference evidence="4 5" key="1">
    <citation type="submission" date="2016-10" db="EMBL/GenBank/DDBJ databases">
        <authorList>
            <person name="de Groot N.N."/>
        </authorList>
    </citation>
    <scope>NUCLEOTIDE SEQUENCE [LARGE SCALE GENOMIC DNA]</scope>
    <source>
        <strain evidence="4 5">CGMCC 1.7005</strain>
    </source>
</reference>
<dbReference type="InterPro" id="IPR011110">
    <property type="entry name" value="Reg_prop"/>
</dbReference>
<keyword evidence="5" id="KW-1185">Reference proteome</keyword>
<dbReference type="InterPro" id="IPR015943">
    <property type="entry name" value="WD40/YVTN_repeat-like_dom_sf"/>
</dbReference>
<dbReference type="SUPFAM" id="SSF50978">
    <property type="entry name" value="WD40 repeat-like"/>
    <property type="match status" value="1"/>
</dbReference>
<dbReference type="OrthoDB" id="9809670at2"/>
<dbReference type="GO" id="GO:0000155">
    <property type="term" value="F:phosphorelay sensor kinase activity"/>
    <property type="evidence" value="ECO:0007669"/>
    <property type="project" value="InterPro"/>
</dbReference>
<dbReference type="AlphaFoldDB" id="A0A1I6YL93"/>
<gene>
    <name evidence="4" type="ORF">SAMN05216474_0992</name>
</gene>
<keyword evidence="1" id="KW-0812">Transmembrane</keyword>
<protein>
    <submittedName>
        <fullName evidence="4">Histidine kinase</fullName>
    </submittedName>
</protein>
<keyword evidence="2" id="KW-0732">Signal</keyword>
<dbReference type="Pfam" id="PF07494">
    <property type="entry name" value="Reg_prop"/>
    <property type="match status" value="1"/>
</dbReference>